<name>A0ABP0T9W3_9BRYO</name>
<sequence length="1040" mass="112032">MTISISKSVHRVSASVETLCFKDYYIQQRLPSSDDSSSNAPDKISSSASALVPERRSSGEQRVTTSSNDKRTRRRARSSLGGTEDFVKGLDFAPGVPQPAKNKSVPVSISKVQGLNVNGCGRASVQPSPTLAKRTTAAPVMEKHGVGKSGAGSFQSSTLERSLSERESARIASRTLSDISTHLRSQPTVGAQHNLSNGSSKDAGVDGELQKVNQEDKIEPCTVNQRPSESPPTALLEEKGAPHHRIQPSILQEHDDCPLGKEQEDAMTSFKPDSTFAGANLKQGTWHANFIGEDSAKKELIVTMEKRSSFCIEASEMGMAKLSSVFHSEQRLNSNANATSSLNAVELPSVALEQSSTSLADQDPTAVVDNLQHTIALETSCPEPQKQNELGANELVKESIHELSASFPTPSLVLGSDTPNLGDLLLEDVSGANGCQKIDMPTAPLEQQERESFIEPEENGGTYNSAAQDLLDLTSVPFNPCSGSFRTLDVHEQLSATTDKSSSSRWTSATSDSLSLPDADQELTVTGHGVKENNFSNNIVPFTAEKVTEEQLTEAAFLSNLGYSKDTIRCASPEEYLQHPRVSSAIRSNAFRSKSTGSHTAKVAFKEDTGLGGAHSDLEKEASKVSAIAANHLLLHPQRSSSRFNKVDLDRALPLQFLDVTLSGSFRCHVLSEKKLADNNTVTLSDAFRSPPEEAQVPVSNQQDADATVVKSVKLQKSQIPTSLDSSAFPRGVAMQSSLPSERLEGATLHKENADHLEGSLGQLLDLGCTAVINTASEQLKDGMESKAKLMDNFAECQQENADFMNPRFGVVHITTSNHISKLAHSMTNSTIDGMVTLTHEKSQNIREMLLVSPPQSLEDYHLGPSSISILSNPSFSSSQQDRLWEEQAEAYSSGGRGTPGREDNSGAAAFLTLRPAAPVPVDTLLPFSGSLRKGASDATVVPTSDACSERGKIHDGKKRRGKKKGQPRTPLRSLLAEETDDKDSGSHSRRSKSGANPCLKQLMSRIRGMTAKSSSTKSQQSRPHRSSFWSSCICFSPVK</sequence>
<feature type="region of interest" description="Disordered" evidence="1">
    <location>
        <begin position="931"/>
        <end position="1028"/>
    </location>
</feature>
<feature type="region of interest" description="Disordered" evidence="1">
    <location>
        <begin position="496"/>
        <end position="518"/>
    </location>
</feature>
<dbReference type="Proteomes" id="UP001497512">
    <property type="component" value="Chromosome 1"/>
</dbReference>
<proteinExistence type="predicted"/>
<evidence type="ECO:0000313" key="2">
    <source>
        <dbReference type="EMBL" id="CAK9190598.1"/>
    </source>
</evidence>
<feature type="compositionally biased region" description="Low complexity" evidence="1">
    <location>
        <begin position="497"/>
        <end position="515"/>
    </location>
</feature>
<protein>
    <submittedName>
        <fullName evidence="2">Uncharacterized protein</fullName>
    </submittedName>
</protein>
<evidence type="ECO:0000256" key="1">
    <source>
        <dbReference type="SAM" id="MobiDB-lite"/>
    </source>
</evidence>
<feature type="compositionally biased region" description="Low complexity" evidence="1">
    <location>
        <begin position="1011"/>
        <end position="1022"/>
    </location>
</feature>
<gene>
    <name evidence="2" type="ORF">CSSPTR1EN2_LOCUS970</name>
</gene>
<organism evidence="2 3">
    <name type="scientific">Sphagnum troendelagicum</name>
    <dbReference type="NCBI Taxonomy" id="128251"/>
    <lineage>
        <taxon>Eukaryota</taxon>
        <taxon>Viridiplantae</taxon>
        <taxon>Streptophyta</taxon>
        <taxon>Embryophyta</taxon>
        <taxon>Bryophyta</taxon>
        <taxon>Sphagnophytina</taxon>
        <taxon>Sphagnopsida</taxon>
        <taxon>Sphagnales</taxon>
        <taxon>Sphagnaceae</taxon>
        <taxon>Sphagnum</taxon>
    </lineage>
</organism>
<evidence type="ECO:0000313" key="3">
    <source>
        <dbReference type="Proteomes" id="UP001497512"/>
    </source>
</evidence>
<keyword evidence="3" id="KW-1185">Reference proteome</keyword>
<feature type="region of interest" description="Disordered" evidence="1">
    <location>
        <begin position="31"/>
        <end position="84"/>
    </location>
</feature>
<accession>A0ABP0T9W3</accession>
<reference evidence="2 3" key="1">
    <citation type="submission" date="2024-02" db="EMBL/GenBank/DDBJ databases">
        <authorList>
            <consortium name="ELIXIR-Norway"/>
            <consortium name="Elixir Norway"/>
        </authorList>
    </citation>
    <scope>NUCLEOTIDE SEQUENCE [LARGE SCALE GENOMIC DNA]</scope>
</reference>
<feature type="region of interest" description="Disordered" evidence="1">
    <location>
        <begin position="872"/>
        <end position="906"/>
    </location>
</feature>
<dbReference type="EMBL" id="OZ019893">
    <property type="protein sequence ID" value="CAK9190598.1"/>
    <property type="molecule type" value="Genomic_DNA"/>
</dbReference>
<feature type="compositionally biased region" description="Basic residues" evidence="1">
    <location>
        <begin position="956"/>
        <end position="967"/>
    </location>
</feature>